<comment type="caution">
    <text evidence="4">The sequence shown here is derived from an EMBL/GenBank/DDBJ whole genome shotgun (WGS) entry which is preliminary data.</text>
</comment>
<comment type="similarity">
    <text evidence="3">Belongs to the ScpA family.</text>
</comment>
<gene>
    <name evidence="3" type="primary">scpA</name>
    <name evidence="4" type="ORF">C7959_14815</name>
</gene>
<comment type="function">
    <text evidence="3">Participates in chromosomal partition during cell division. May act via the formation of a condensin-like complex containing Smc and ScpB that pull DNA away from mid-cell into both cell halves.</text>
</comment>
<dbReference type="Pfam" id="PF02616">
    <property type="entry name" value="SMC_ScpA"/>
    <property type="match status" value="1"/>
</dbReference>
<dbReference type="GO" id="GO:0007059">
    <property type="term" value="P:chromosome segregation"/>
    <property type="evidence" value="ECO:0007669"/>
    <property type="project" value="UniProtKB-UniRule"/>
</dbReference>
<proteinExistence type="inferred from homology"/>
<dbReference type="InterPro" id="IPR023093">
    <property type="entry name" value="ScpA-like_C"/>
</dbReference>
<accession>A0A4R8GST2</accession>
<comment type="subunit">
    <text evidence="3">Component of a cohesin-like complex composed of ScpA, ScpB and the Smc homodimer, in which ScpA and ScpB bind to the head domain of Smc. The presence of the three proteins is required for the association of the complex with DNA.</text>
</comment>
<dbReference type="InterPro" id="IPR003768">
    <property type="entry name" value="ScpA"/>
</dbReference>
<dbReference type="Gene3D" id="1.10.10.580">
    <property type="entry name" value="Structural maintenance of chromosome 1. Chain E"/>
    <property type="match status" value="1"/>
</dbReference>
<dbReference type="STRING" id="926561.GCA_000379025_02927"/>
<dbReference type="HAMAP" id="MF_01805">
    <property type="entry name" value="ScpA"/>
    <property type="match status" value="1"/>
</dbReference>
<evidence type="ECO:0000256" key="2">
    <source>
        <dbReference type="ARBA" id="ARBA00044777"/>
    </source>
</evidence>
<dbReference type="EMBL" id="SOEG01000048">
    <property type="protein sequence ID" value="TDX45203.1"/>
    <property type="molecule type" value="Genomic_DNA"/>
</dbReference>
<name>A0A4R8GST2_9FIRM</name>
<keyword evidence="1 3" id="KW-0159">Chromosome partition</keyword>
<organism evidence="4 5">
    <name type="scientific">Orenia marismortui</name>
    <dbReference type="NCBI Taxonomy" id="46469"/>
    <lineage>
        <taxon>Bacteria</taxon>
        <taxon>Bacillati</taxon>
        <taxon>Bacillota</taxon>
        <taxon>Clostridia</taxon>
        <taxon>Halanaerobiales</taxon>
        <taxon>Halobacteroidaceae</taxon>
        <taxon>Orenia</taxon>
    </lineage>
</organism>
<dbReference type="GO" id="GO:0005737">
    <property type="term" value="C:cytoplasm"/>
    <property type="evidence" value="ECO:0007669"/>
    <property type="project" value="UniProtKB-SubCell"/>
</dbReference>
<dbReference type="PANTHER" id="PTHR33969:SF2">
    <property type="entry name" value="SEGREGATION AND CONDENSATION PROTEIN A"/>
    <property type="match status" value="1"/>
</dbReference>
<keyword evidence="3" id="KW-0132">Cell division</keyword>
<evidence type="ECO:0000313" key="4">
    <source>
        <dbReference type="EMBL" id="TDX45203.1"/>
    </source>
</evidence>
<dbReference type="Proteomes" id="UP000295832">
    <property type="component" value="Unassembled WGS sequence"/>
</dbReference>
<keyword evidence="3" id="KW-0131">Cell cycle</keyword>
<dbReference type="PANTHER" id="PTHR33969">
    <property type="entry name" value="SEGREGATION AND CONDENSATION PROTEIN A"/>
    <property type="match status" value="1"/>
</dbReference>
<dbReference type="Gene3D" id="6.10.250.2410">
    <property type="match status" value="1"/>
</dbReference>
<keyword evidence="3" id="KW-0963">Cytoplasm</keyword>
<dbReference type="RefSeq" id="WP_134118997.1">
    <property type="nucleotide sequence ID" value="NZ_SOEG01000048.1"/>
</dbReference>
<dbReference type="GO" id="GO:0051301">
    <property type="term" value="P:cell division"/>
    <property type="evidence" value="ECO:0007669"/>
    <property type="project" value="UniProtKB-KW"/>
</dbReference>
<protein>
    <recommendedName>
        <fullName evidence="2 3">Segregation and condensation protein A</fullName>
    </recommendedName>
</protein>
<keyword evidence="5" id="KW-1185">Reference proteome</keyword>
<dbReference type="AlphaFoldDB" id="A0A4R8GST2"/>
<evidence type="ECO:0000256" key="1">
    <source>
        <dbReference type="ARBA" id="ARBA00022829"/>
    </source>
</evidence>
<sequence>MGYEVKIDAFQGPIDLLMHLLKKNKVEIYDIPISKITKQYLEYIASMKKLDLDVASEFLVMAAQLMEIKAQTLLPKKKSDDDEEEVDPRQELVEKLLEYKKYKQLAFELKEFENEKRQSYTRNVAPLLVDLEFEKSNPLEGVSVDKFISAFHKAIKRGKKKQEKINEDDKSKEKLNQLQEEELTIKEQQGYIMQRLILSKGQISFMNLFSNIISRLEIVVTFMALLELIKINEVKIKQDDNFDEIIIYSVSRSSDKSTDTIK</sequence>
<evidence type="ECO:0000313" key="5">
    <source>
        <dbReference type="Proteomes" id="UP000295832"/>
    </source>
</evidence>
<dbReference type="GO" id="GO:0006260">
    <property type="term" value="P:DNA replication"/>
    <property type="evidence" value="ECO:0007669"/>
    <property type="project" value="UniProtKB-UniRule"/>
</dbReference>
<evidence type="ECO:0000256" key="3">
    <source>
        <dbReference type="HAMAP-Rule" id="MF_01805"/>
    </source>
</evidence>
<reference evidence="4 5" key="1">
    <citation type="submission" date="2019-03" db="EMBL/GenBank/DDBJ databases">
        <title>Subsurface microbial communities from deep shales in Ohio and West Virginia, USA.</title>
        <authorList>
            <person name="Wrighton K."/>
        </authorList>
    </citation>
    <scope>NUCLEOTIDE SEQUENCE [LARGE SCALE GENOMIC DNA]</scope>
    <source>
        <strain evidence="4 5">MSL 6dP</strain>
    </source>
</reference>
<comment type="subcellular location">
    <subcellularLocation>
        <location evidence="3">Cytoplasm</location>
    </subcellularLocation>
    <text evidence="3">Associated with two foci at the outer edges of the nucleoid region in young cells, and at four foci within both cell halves in older cells.</text>
</comment>